<evidence type="ECO:0000313" key="4">
    <source>
        <dbReference type="Proteomes" id="UP000078546"/>
    </source>
</evidence>
<accession>A0A1A8WZW3</accession>
<protein>
    <submittedName>
        <fullName evidence="3">Uncharacterized protein</fullName>
    </submittedName>
</protein>
<dbReference type="VEuPathDB" id="PlasmoDB:PocGH01_12057200"/>
<feature type="compositionally biased region" description="Basic and acidic residues" evidence="1">
    <location>
        <begin position="1"/>
        <end position="20"/>
    </location>
</feature>
<dbReference type="Proteomes" id="UP000078560">
    <property type="component" value="Unassembled WGS sequence"/>
</dbReference>
<feature type="region of interest" description="Disordered" evidence="1">
    <location>
        <begin position="1"/>
        <end position="48"/>
    </location>
</feature>
<dbReference type="Proteomes" id="UP000078546">
    <property type="component" value="Unassembled WGS sequence"/>
</dbReference>
<feature type="compositionally biased region" description="Basic and acidic residues" evidence="1">
    <location>
        <begin position="66"/>
        <end position="100"/>
    </location>
</feature>
<reference evidence="3" key="2">
    <citation type="submission" date="2016-05" db="EMBL/GenBank/DDBJ databases">
        <authorList>
            <person name="Lavstsen T."/>
            <person name="Jespersen J.S."/>
        </authorList>
    </citation>
    <scope>NUCLEOTIDE SEQUENCE [LARGE SCALE GENOMIC DNA]</scope>
</reference>
<feature type="region of interest" description="Disordered" evidence="1">
    <location>
        <begin position="66"/>
        <end position="122"/>
    </location>
</feature>
<dbReference type="EMBL" id="FLQV01000640">
    <property type="protein sequence ID" value="SBS96957.1"/>
    <property type="molecule type" value="Genomic_DNA"/>
</dbReference>
<gene>
    <name evidence="3" type="ORF">POVCU1_034760</name>
    <name evidence="2" type="ORF">POVCU2_0037660</name>
</gene>
<dbReference type="AlphaFoldDB" id="A0A1A8WZW3"/>
<name>A0A1A8WZW3_PLAOA</name>
<organism evidence="3 4">
    <name type="scientific">Plasmodium ovale curtisi</name>
    <dbReference type="NCBI Taxonomy" id="864141"/>
    <lineage>
        <taxon>Eukaryota</taxon>
        <taxon>Sar</taxon>
        <taxon>Alveolata</taxon>
        <taxon>Apicomplexa</taxon>
        <taxon>Aconoidasida</taxon>
        <taxon>Haemosporida</taxon>
        <taxon>Plasmodiidae</taxon>
        <taxon>Plasmodium</taxon>
        <taxon>Plasmodium (Plasmodium)</taxon>
    </lineage>
</organism>
<dbReference type="EMBL" id="FLQU01000500">
    <property type="protein sequence ID" value="SBS86523.1"/>
    <property type="molecule type" value="Genomic_DNA"/>
</dbReference>
<evidence type="ECO:0000313" key="5">
    <source>
        <dbReference type="Proteomes" id="UP000078560"/>
    </source>
</evidence>
<evidence type="ECO:0000313" key="3">
    <source>
        <dbReference type="EMBL" id="SBS96957.1"/>
    </source>
</evidence>
<reference evidence="4 5" key="1">
    <citation type="submission" date="2016-05" db="EMBL/GenBank/DDBJ databases">
        <authorList>
            <person name="Naeem Raeece"/>
        </authorList>
    </citation>
    <scope>NUCLEOTIDE SEQUENCE [LARGE SCALE GENOMIC DNA]</scope>
</reference>
<feature type="compositionally biased region" description="Basic and acidic residues" evidence="1">
    <location>
        <begin position="33"/>
        <end position="48"/>
    </location>
</feature>
<proteinExistence type="predicted"/>
<evidence type="ECO:0000256" key="1">
    <source>
        <dbReference type="SAM" id="MobiDB-lite"/>
    </source>
</evidence>
<evidence type="ECO:0000313" key="2">
    <source>
        <dbReference type="EMBL" id="SBS86523.1"/>
    </source>
</evidence>
<sequence>MNSNNEENKRGTRIIKKDNIWGEGEEMGTPINRQKDEKGGQEKSKVEDIKEGKLLIFNKYLQKELEDKKEGKNEDVEKEGKKEKIENFRKDRNFPPKEENNDNPNNEEFEIPIHRGKRNPHNDFLSDNFFKNREYEQEKEDNKKLHILDIFNYHDFPINLFGKKKTKAKGREKKFVIEFIDSYNDDFVKKNINKNLIFESIGICKGISFLHINKNINVSCLGAHDNNAFYFYKMIPFDKIYAKDAINKIVNSKNNALKREKGNPHDKGPNVNGNCYSHGICERNGTSNSTGGEENPILKNYHAVKNYFFKKKKDKKTLYNDLYLSPYEKNLKSSVCIGTHIYSKERAVKKCFGLLIEQNVYSLDLPQDESNTVNKNLENLYFDFPYYKNQIIFKPIFYPYKNIPIVNNSFQNWLKNIPWEKVNNFRDMQFYYGIKNNIFHFSKDIYLTTKGAIKHFDSPKDFIIQTANRMNAINIQMMKICERSYYLLHDYVLKLSKVPKSS</sequence>